<dbReference type="PANTHER" id="PTHR37811:SF2">
    <property type="entry name" value="ABM DOMAIN-CONTAINING PROTEIN"/>
    <property type="match status" value="1"/>
</dbReference>
<dbReference type="Pfam" id="PF03992">
    <property type="entry name" value="ABM"/>
    <property type="match status" value="1"/>
</dbReference>
<dbReference type="GO" id="GO:0004497">
    <property type="term" value="F:monooxygenase activity"/>
    <property type="evidence" value="ECO:0007669"/>
    <property type="project" value="UniProtKB-KW"/>
</dbReference>
<dbReference type="OrthoDB" id="9797060at2"/>
<dbReference type="PANTHER" id="PTHR37811">
    <property type="entry name" value="BLL5343 PROTEIN"/>
    <property type="match status" value="1"/>
</dbReference>
<reference evidence="2 3" key="1">
    <citation type="submission" date="2017-07" db="EMBL/GenBank/DDBJ databases">
        <title>Annotated genome sequence of Bacterioplanes sanyensis isolated from Red Sea.</title>
        <authorList>
            <person name="Rehman Z.U."/>
        </authorList>
    </citation>
    <scope>NUCLEOTIDE SEQUENCE [LARGE SCALE GENOMIC DNA]</scope>
    <source>
        <strain evidence="2 3">NV9</strain>
    </source>
</reference>
<keyword evidence="2" id="KW-0503">Monooxygenase</keyword>
<gene>
    <name evidence="2" type="ORF">CHH28_04325</name>
</gene>
<evidence type="ECO:0000313" key="2">
    <source>
        <dbReference type="EMBL" id="ASP37951.1"/>
    </source>
</evidence>
<protein>
    <submittedName>
        <fullName evidence="2">Antibiotic biosynthesis monooxygenase</fullName>
    </submittedName>
</protein>
<dbReference type="Gene3D" id="3.30.70.100">
    <property type="match status" value="1"/>
</dbReference>
<dbReference type="EMBL" id="CP022530">
    <property type="protein sequence ID" value="ASP37951.1"/>
    <property type="molecule type" value="Genomic_DNA"/>
</dbReference>
<evidence type="ECO:0000259" key="1">
    <source>
        <dbReference type="PROSITE" id="PS51725"/>
    </source>
</evidence>
<dbReference type="InterPro" id="IPR052936">
    <property type="entry name" value="Jasmonate_Hydroxylase-like"/>
</dbReference>
<keyword evidence="3" id="KW-1185">Reference proteome</keyword>
<organism evidence="2 3">
    <name type="scientific">Bacterioplanes sanyensis</name>
    <dbReference type="NCBI Taxonomy" id="1249553"/>
    <lineage>
        <taxon>Bacteria</taxon>
        <taxon>Pseudomonadati</taxon>
        <taxon>Pseudomonadota</taxon>
        <taxon>Gammaproteobacteria</taxon>
        <taxon>Oceanospirillales</taxon>
        <taxon>Oceanospirillaceae</taxon>
        <taxon>Bacterioplanes</taxon>
    </lineage>
</organism>
<evidence type="ECO:0000313" key="3">
    <source>
        <dbReference type="Proteomes" id="UP000202440"/>
    </source>
</evidence>
<dbReference type="PROSITE" id="PS51725">
    <property type="entry name" value="ABM"/>
    <property type="match status" value="1"/>
</dbReference>
<dbReference type="Proteomes" id="UP000202440">
    <property type="component" value="Chromosome"/>
</dbReference>
<dbReference type="SUPFAM" id="SSF54909">
    <property type="entry name" value="Dimeric alpha+beta barrel"/>
    <property type="match status" value="1"/>
</dbReference>
<feature type="domain" description="ABM" evidence="1">
    <location>
        <begin position="2"/>
        <end position="90"/>
    </location>
</feature>
<dbReference type="AlphaFoldDB" id="A0A222FHR4"/>
<accession>A0A222FHR4</accession>
<dbReference type="InterPro" id="IPR011008">
    <property type="entry name" value="Dimeric_a/b-barrel"/>
</dbReference>
<sequence length="106" mass="12525">MIAVIFEASPHKEKRQVYLDIAAELKSKLQEIDGCISIERYQSLSDSDRLLSLSFWRDEAAVQQWRTQEEHRAAQQQGREHIFEHYRIRVAEVARDYGSHDREQVP</sequence>
<name>A0A222FHR4_9GAMM</name>
<dbReference type="RefSeq" id="WP_094059152.1">
    <property type="nucleotide sequence ID" value="NZ_CP022530.1"/>
</dbReference>
<proteinExistence type="predicted"/>
<keyword evidence="2" id="KW-0560">Oxidoreductase</keyword>
<dbReference type="KEGG" id="bsan:CHH28_04325"/>
<dbReference type="InterPro" id="IPR007138">
    <property type="entry name" value="ABM_dom"/>
</dbReference>